<dbReference type="SUPFAM" id="SSF81585">
    <property type="entry name" value="PsbU/PolX domain-like"/>
    <property type="match status" value="1"/>
</dbReference>
<feature type="compositionally biased region" description="Basic and acidic residues" evidence="10">
    <location>
        <begin position="386"/>
        <end position="397"/>
    </location>
</feature>
<evidence type="ECO:0000256" key="2">
    <source>
        <dbReference type="ARBA" id="ARBA00004123"/>
    </source>
</evidence>
<dbReference type="InterPro" id="IPR043519">
    <property type="entry name" value="NT_sf"/>
</dbReference>
<evidence type="ECO:0000256" key="8">
    <source>
        <dbReference type="ARBA" id="ARBA00023242"/>
    </source>
</evidence>
<dbReference type="SUPFAM" id="SSF47802">
    <property type="entry name" value="DNA polymerase beta, N-terminal domain-like"/>
    <property type="match status" value="1"/>
</dbReference>
<dbReference type="InterPro" id="IPR036420">
    <property type="entry name" value="BRCT_dom_sf"/>
</dbReference>
<dbReference type="InterPro" id="IPR037160">
    <property type="entry name" value="DNA_Pol_thumb_sf"/>
</dbReference>
<evidence type="ECO:0000256" key="1">
    <source>
        <dbReference type="ARBA" id="ARBA00001946"/>
    </source>
</evidence>
<dbReference type="PANTHER" id="PTHR11276:SF40">
    <property type="entry name" value="BRCT DOMAIN-CONTAINING PROTEIN"/>
    <property type="match status" value="1"/>
</dbReference>
<keyword evidence="6 9" id="KW-0479">Metal-binding</keyword>
<evidence type="ECO:0000313" key="12">
    <source>
        <dbReference type="EMBL" id="WAR21735.1"/>
    </source>
</evidence>
<dbReference type="EMBL" id="CP111023">
    <property type="protein sequence ID" value="WAR21735.1"/>
    <property type="molecule type" value="Genomic_DNA"/>
</dbReference>
<organism evidence="12 13">
    <name type="scientific">Mya arenaria</name>
    <name type="common">Soft-shell clam</name>
    <dbReference type="NCBI Taxonomy" id="6604"/>
    <lineage>
        <taxon>Eukaryota</taxon>
        <taxon>Metazoa</taxon>
        <taxon>Spiralia</taxon>
        <taxon>Lophotrochozoa</taxon>
        <taxon>Mollusca</taxon>
        <taxon>Bivalvia</taxon>
        <taxon>Autobranchia</taxon>
        <taxon>Heteroconchia</taxon>
        <taxon>Euheterodonta</taxon>
        <taxon>Imparidentia</taxon>
        <taxon>Neoheterodontei</taxon>
        <taxon>Myida</taxon>
        <taxon>Myoidea</taxon>
        <taxon>Myidae</taxon>
        <taxon>Mya</taxon>
    </lineage>
</organism>
<accession>A0ABY7FI18</accession>
<dbReference type="Proteomes" id="UP001164746">
    <property type="component" value="Chromosome 12"/>
</dbReference>
<dbReference type="PRINTS" id="PR00871">
    <property type="entry name" value="DNAPOLXTDT"/>
</dbReference>
<comment type="cofactor">
    <cofactor evidence="1">
        <name>Mg(2+)</name>
        <dbReference type="ChEBI" id="CHEBI:18420"/>
    </cofactor>
</comment>
<feature type="compositionally biased region" description="Polar residues" evidence="10">
    <location>
        <begin position="435"/>
        <end position="444"/>
    </location>
</feature>
<dbReference type="PRINTS" id="PR00869">
    <property type="entry name" value="DNAPOLX"/>
</dbReference>
<evidence type="ECO:0000256" key="10">
    <source>
        <dbReference type="SAM" id="MobiDB-lite"/>
    </source>
</evidence>
<dbReference type="InterPro" id="IPR019843">
    <property type="entry name" value="DNA_pol-X_BS"/>
</dbReference>
<evidence type="ECO:0000256" key="5">
    <source>
        <dbReference type="ARBA" id="ARBA00022695"/>
    </source>
</evidence>
<keyword evidence="4 9" id="KW-0808">Transferase</keyword>
<dbReference type="PIRSF" id="PIRSF000817">
    <property type="entry name" value="DNA_NT"/>
    <property type="match status" value="1"/>
</dbReference>
<dbReference type="InterPro" id="IPR029398">
    <property type="entry name" value="PolB_thumb"/>
</dbReference>
<dbReference type="InterPro" id="IPR027421">
    <property type="entry name" value="DNA_pol_lamdba_lyase_dom_sf"/>
</dbReference>
<dbReference type="Gene3D" id="3.30.460.10">
    <property type="entry name" value="Beta Polymerase, domain 2"/>
    <property type="match status" value="1"/>
</dbReference>
<dbReference type="Pfam" id="PF14792">
    <property type="entry name" value="DNA_pol_B_palm"/>
    <property type="match status" value="1"/>
</dbReference>
<feature type="compositionally biased region" description="Basic and acidic residues" evidence="10">
    <location>
        <begin position="446"/>
        <end position="462"/>
    </location>
</feature>
<dbReference type="Pfam" id="PF14791">
    <property type="entry name" value="DNA_pol_B_thumb"/>
    <property type="match status" value="1"/>
</dbReference>
<reference evidence="12" key="1">
    <citation type="submission" date="2022-11" db="EMBL/GenBank/DDBJ databases">
        <title>Centuries of genome instability and evolution in soft-shell clam transmissible cancer (bioRxiv).</title>
        <authorList>
            <person name="Hart S.F.M."/>
            <person name="Yonemitsu M.A."/>
            <person name="Giersch R.M."/>
            <person name="Beal B.F."/>
            <person name="Arriagada G."/>
            <person name="Davis B.W."/>
            <person name="Ostrander E.A."/>
            <person name="Goff S.P."/>
            <person name="Metzger M.J."/>
        </authorList>
    </citation>
    <scope>NUCLEOTIDE SEQUENCE</scope>
    <source>
        <strain evidence="12">MELC-2E11</strain>
        <tissue evidence="12">Siphon/mantle</tissue>
    </source>
</reference>
<dbReference type="CDD" id="cd00141">
    <property type="entry name" value="NT_POLXc"/>
    <property type="match status" value="1"/>
</dbReference>
<keyword evidence="7 9" id="KW-0460">Magnesium</keyword>
<sequence length="554" mass="62569">MADNYDNRTAVLHIIDARIQKQRVEDMKSAAKKRHIVVHDSFSDDVTHIITEYSDLEGVARILGVDVAGLLRNRVVVNVKWFSECMRAGHVIEVQDVHTVKPATQPQQTVEERDSRAASIPGYACQRITPLNHHNTRFTVALETLEKYADLRYDDNQQDYSRALAFRRASCVLKSLPGPLTNLQQLRNEILEDGVCEEVFTSIFGIGPSKAKEFISRGWSTVEDVKNGYTSADWRVLWGLCFHDDLVTPVTLKEARYISALVKRHLDAVLPGAIMEVTGGFRRGKPMGHDVDILISHPAENKIIGALPRLLHRLGTSDVVLCGKHENSSYRDDVLTTNSKLSPRGQLDHFEKWIGMIKVPNKVRGEQGVNDTSGENGAKSTSGQECDMKKCNNGKKTESQNVQIETVLYERTADNENDYSVNPTSNQKETDLEVQETTTGNNLDGSIKESLDYSDDNKTQDPKEVLRTRGDWIARRVDLIIAPYSQYYYALVGWTGSKQFNRDARTYADRELKMKLTSHGLYDLNQGRKIPASSEKEVFDNLKLPFREPIDRNC</sequence>
<evidence type="ECO:0000256" key="4">
    <source>
        <dbReference type="ARBA" id="ARBA00022679"/>
    </source>
</evidence>
<evidence type="ECO:0000259" key="11">
    <source>
        <dbReference type="PROSITE" id="PS50172"/>
    </source>
</evidence>
<dbReference type="PROSITE" id="PS50172">
    <property type="entry name" value="BRCT"/>
    <property type="match status" value="1"/>
</dbReference>
<dbReference type="SUPFAM" id="SSF52113">
    <property type="entry name" value="BRCT domain"/>
    <property type="match status" value="1"/>
</dbReference>
<dbReference type="Pfam" id="PF10391">
    <property type="entry name" value="DNA_pol_lambd_f"/>
    <property type="match status" value="1"/>
</dbReference>
<keyword evidence="5 9" id="KW-0548">Nucleotidyltransferase</keyword>
<evidence type="ECO:0000256" key="3">
    <source>
        <dbReference type="ARBA" id="ARBA00008323"/>
    </source>
</evidence>
<comment type="subcellular location">
    <subcellularLocation>
        <location evidence="2 9">Nucleus</location>
    </subcellularLocation>
</comment>
<dbReference type="Gene3D" id="3.40.50.10190">
    <property type="entry name" value="BRCT domain"/>
    <property type="match status" value="1"/>
</dbReference>
<dbReference type="Gene3D" id="1.10.150.110">
    <property type="entry name" value="DNA polymerase beta, N-terminal domain-like"/>
    <property type="match status" value="1"/>
</dbReference>
<evidence type="ECO:0000256" key="9">
    <source>
        <dbReference type="PIRNR" id="PIRNR000817"/>
    </source>
</evidence>
<dbReference type="Gene3D" id="3.30.210.10">
    <property type="entry name" value="DNA polymerase, thumb domain"/>
    <property type="match status" value="1"/>
</dbReference>
<keyword evidence="13" id="KW-1185">Reference proteome</keyword>
<evidence type="ECO:0000256" key="6">
    <source>
        <dbReference type="ARBA" id="ARBA00022723"/>
    </source>
</evidence>
<dbReference type="SMART" id="SM00483">
    <property type="entry name" value="POLXc"/>
    <property type="match status" value="1"/>
</dbReference>
<dbReference type="InterPro" id="IPR022312">
    <property type="entry name" value="DNA_pol_X"/>
</dbReference>
<dbReference type="InterPro" id="IPR002054">
    <property type="entry name" value="DNA-dir_DNA_pol_X"/>
</dbReference>
<dbReference type="SUPFAM" id="SSF81301">
    <property type="entry name" value="Nucleotidyltransferase"/>
    <property type="match status" value="1"/>
</dbReference>
<proteinExistence type="inferred from homology"/>
<feature type="compositionally biased region" description="Polar residues" evidence="10">
    <location>
        <begin position="369"/>
        <end position="384"/>
    </location>
</feature>
<feature type="compositionally biased region" description="Polar residues" evidence="10">
    <location>
        <begin position="418"/>
        <end position="427"/>
    </location>
</feature>
<dbReference type="InterPro" id="IPR018944">
    <property type="entry name" value="DNA_pol_lambd_fingers_domain"/>
</dbReference>
<protein>
    <submittedName>
        <fullName evidence="12">DPOLM-like protein</fullName>
    </submittedName>
</protein>
<dbReference type="PROSITE" id="PS00522">
    <property type="entry name" value="DNA_POLYMERASE_X"/>
    <property type="match status" value="1"/>
</dbReference>
<dbReference type="InterPro" id="IPR001357">
    <property type="entry name" value="BRCT_dom"/>
</dbReference>
<gene>
    <name evidence="12" type="ORF">MAR_015709</name>
</gene>
<feature type="domain" description="BRCT" evidence="11">
    <location>
        <begin position="38"/>
        <end position="99"/>
    </location>
</feature>
<dbReference type="InterPro" id="IPR001726">
    <property type="entry name" value="TdT/Mu"/>
</dbReference>
<dbReference type="Gene3D" id="1.10.150.20">
    <property type="entry name" value="5' to 3' exonuclease, C-terminal subdomain"/>
    <property type="match status" value="1"/>
</dbReference>
<comment type="similarity">
    <text evidence="3 9">Belongs to the DNA polymerase type-X family.</text>
</comment>
<keyword evidence="8 9" id="KW-0539">Nucleus</keyword>
<dbReference type="PANTHER" id="PTHR11276">
    <property type="entry name" value="DNA POLYMERASE TYPE-X FAMILY MEMBER"/>
    <property type="match status" value="1"/>
</dbReference>
<evidence type="ECO:0000313" key="13">
    <source>
        <dbReference type="Proteomes" id="UP001164746"/>
    </source>
</evidence>
<name>A0ABY7FI18_MYAAR</name>
<dbReference type="InterPro" id="IPR028207">
    <property type="entry name" value="DNA_pol_B_palm_palm"/>
</dbReference>
<feature type="region of interest" description="Disordered" evidence="10">
    <location>
        <begin position="411"/>
        <end position="462"/>
    </location>
</feature>
<feature type="region of interest" description="Disordered" evidence="10">
    <location>
        <begin position="364"/>
        <end position="397"/>
    </location>
</feature>
<evidence type="ECO:0000256" key="7">
    <source>
        <dbReference type="ARBA" id="ARBA00022842"/>
    </source>
</evidence>